<protein>
    <submittedName>
        <fullName evidence="1">Uncharacterized protein</fullName>
    </submittedName>
</protein>
<evidence type="ECO:0000313" key="1">
    <source>
        <dbReference type="EMBL" id="JAH10413.1"/>
    </source>
</evidence>
<name>A0A0E9Q2T4_ANGAN</name>
<organism evidence="1">
    <name type="scientific">Anguilla anguilla</name>
    <name type="common">European freshwater eel</name>
    <name type="synonym">Muraena anguilla</name>
    <dbReference type="NCBI Taxonomy" id="7936"/>
    <lineage>
        <taxon>Eukaryota</taxon>
        <taxon>Metazoa</taxon>
        <taxon>Chordata</taxon>
        <taxon>Craniata</taxon>
        <taxon>Vertebrata</taxon>
        <taxon>Euteleostomi</taxon>
        <taxon>Actinopterygii</taxon>
        <taxon>Neopterygii</taxon>
        <taxon>Teleostei</taxon>
        <taxon>Anguilliformes</taxon>
        <taxon>Anguillidae</taxon>
        <taxon>Anguilla</taxon>
    </lineage>
</organism>
<dbReference type="AlphaFoldDB" id="A0A0E9Q2T4"/>
<reference evidence="1" key="1">
    <citation type="submission" date="2014-11" db="EMBL/GenBank/DDBJ databases">
        <authorList>
            <person name="Amaro Gonzalez C."/>
        </authorList>
    </citation>
    <scope>NUCLEOTIDE SEQUENCE</scope>
</reference>
<proteinExistence type="predicted"/>
<reference evidence="1" key="2">
    <citation type="journal article" date="2015" name="Fish Shellfish Immunol.">
        <title>Early steps in the European eel (Anguilla anguilla)-Vibrio vulnificus interaction in the gills: Role of the RtxA13 toxin.</title>
        <authorList>
            <person name="Callol A."/>
            <person name="Pajuelo D."/>
            <person name="Ebbesson L."/>
            <person name="Teles M."/>
            <person name="MacKenzie S."/>
            <person name="Amaro C."/>
        </authorList>
    </citation>
    <scope>NUCLEOTIDE SEQUENCE</scope>
</reference>
<dbReference type="EMBL" id="GBXM01098164">
    <property type="protein sequence ID" value="JAH10413.1"/>
    <property type="molecule type" value="Transcribed_RNA"/>
</dbReference>
<accession>A0A0E9Q2T4</accession>
<sequence length="87" mass="9586">MAVELTRTDHNKHWRCQLIEGKEVKTTQSYVTKLIDGVEEVFASVGGSVTLPCTDIATPGAGVNFSVVCWRKDTDHSDPGRSCHIVR</sequence>